<dbReference type="InterPro" id="IPR000601">
    <property type="entry name" value="PKD_dom"/>
</dbReference>
<evidence type="ECO:0000259" key="2">
    <source>
        <dbReference type="PROSITE" id="PS50093"/>
    </source>
</evidence>
<dbReference type="HOGENOM" id="CLU_528567_0_0_2"/>
<dbReference type="FunFam" id="2.60.40.10:FF:000270">
    <property type="entry name" value="Cell surface protein"/>
    <property type="match status" value="1"/>
</dbReference>
<keyword evidence="1" id="KW-0812">Transmembrane</keyword>
<dbReference type="EMBL" id="CP002117">
    <property type="protein sequence ID" value="ADN35514.1"/>
    <property type="molecule type" value="Genomic_DNA"/>
</dbReference>
<gene>
    <name evidence="3" type="ordered locus">Mpet_0740</name>
</gene>
<dbReference type="GeneID" id="9743193"/>
<dbReference type="InterPro" id="IPR012859">
    <property type="entry name" value="Pilin_N_archaeal"/>
</dbReference>
<dbReference type="Pfam" id="PF18911">
    <property type="entry name" value="PKD_4"/>
    <property type="match status" value="1"/>
</dbReference>
<dbReference type="STRING" id="679926.Mpet_0740"/>
<feature type="transmembrane region" description="Helical" evidence="1">
    <location>
        <begin position="20"/>
        <end position="45"/>
    </location>
</feature>
<dbReference type="KEGG" id="mpi:Mpet_0740"/>
<organism evidence="3 4">
    <name type="scientific">Methanolacinia petrolearia (strain DSM 11571 / OCM 486 / SEBR 4847)</name>
    <name type="common">Methanoplanus petrolearius</name>
    <dbReference type="NCBI Taxonomy" id="679926"/>
    <lineage>
        <taxon>Archaea</taxon>
        <taxon>Methanobacteriati</taxon>
        <taxon>Methanobacteriota</taxon>
        <taxon>Stenosarchaea group</taxon>
        <taxon>Methanomicrobia</taxon>
        <taxon>Methanomicrobiales</taxon>
        <taxon>Methanomicrobiaceae</taxon>
        <taxon>Methanolacinia</taxon>
    </lineage>
</organism>
<keyword evidence="4" id="KW-1185">Reference proteome</keyword>
<dbReference type="Pfam" id="PF07790">
    <property type="entry name" value="Pilin_N"/>
    <property type="match status" value="1"/>
</dbReference>
<dbReference type="InterPro" id="IPR013783">
    <property type="entry name" value="Ig-like_fold"/>
</dbReference>
<dbReference type="PROSITE" id="PS50093">
    <property type="entry name" value="PKD"/>
    <property type="match status" value="1"/>
</dbReference>
<accession>E1RIK1</accession>
<dbReference type="InterPro" id="IPR022409">
    <property type="entry name" value="PKD/Chitinase_dom"/>
</dbReference>
<dbReference type="SMART" id="SM00089">
    <property type="entry name" value="PKD"/>
    <property type="match status" value="1"/>
</dbReference>
<evidence type="ECO:0000313" key="3">
    <source>
        <dbReference type="EMBL" id="ADN35514.1"/>
    </source>
</evidence>
<dbReference type="Proteomes" id="UP000006565">
    <property type="component" value="Chromosome"/>
</dbReference>
<name>E1RIK1_METP4</name>
<dbReference type="CDD" id="cd00146">
    <property type="entry name" value="PKD"/>
    <property type="match status" value="1"/>
</dbReference>
<dbReference type="RefSeq" id="WP_013328692.1">
    <property type="nucleotide sequence ID" value="NC_014507.1"/>
</dbReference>
<dbReference type="AlphaFoldDB" id="E1RIK1"/>
<dbReference type="InterPro" id="IPR035986">
    <property type="entry name" value="PKD_dom_sf"/>
</dbReference>
<dbReference type="eggNOG" id="arCOG02510">
    <property type="taxonomic scope" value="Archaea"/>
</dbReference>
<dbReference type="eggNOG" id="arCOG02420">
    <property type="taxonomic scope" value="Archaea"/>
</dbReference>
<protein>
    <submittedName>
        <fullName evidence="3">PKD domain containing protein</fullName>
    </submittedName>
</protein>
<sequence length="515" mass="55190">MKFRKDLSAKKFISGDEGAVAELIGALLLTAVIAVVIGMLALVVFSGTSAVETPALRVSTVDGGGYIDLIHQGGDTLKRETTQILVDGVDMTDDFKTPEGDPWITFSVGDILESSIPSTEGTVIQVISTDSRNPTVIESITTQPGIPAPVANFTFTPVSGYAPLEVSFEDLSTGDPTSWFWDFGDNTSSTSKNPTHTYNNSSTYPVTLTACNEGGCSSITINVTVFGFSDFVTNESVFVYGNQLNFLGDDVLGNGSTVIITGDLVTSDLNGGALISVTNIYIDGNVYLDGGSASLGSSGESGIIVVNGSVTFWDGRRHVYGELYVNGDFSLKDARIHDNVYVNGNLELGNTPWIAPDAYIYYTGSISHPGSYRQDILDKCIKQTTVPQAVVPGIEIPQANSESWYTSRGYVTPSGNLTSNMKFFSNSFYFTDWISGGKAENVVIVASTGDITIYHGGITVTGVLFAPNGRVNFDGERFEGIVIAKEGFYADYGTDVEFRNIAEYISNLEDYPFGN</sequence>
<reference evidence="3 4" key="1">
    <citation type="journal article" date="2010" name="Stand. Genomic Sci.">
        <title>Complete genome sequence of Methanoplanus petrolearius type strain (SEBR 4847).</title>
        <authorList>
            <person name="Brambilla E."/>
            <person name="Djao O.D."/>
            <person name="Daligault H."/>
            <person name="Lapidus A."/>
            <person name="Lucas S."/>
            <person name="Hammon N."/>
            <person name="Nolan M."/>
            <person name="Tice H."/>
            <person name="Cheng J.F."/>
            <person name="Han C."/>
            <person name="Tapia R."/>
            <person name="Goodwin L."/>
            <person name="Pitluck S."/>
            <person name="Liolios K."/>
            <person name="Ivanova N."/>
            <person name="Mavromatis K."/>
            <person name="Mikhailova N."/>
            <person name="Pati A."/>
            <person name="Chen A."/>
            <person name="Palaniappan K."/>
            <person name="Land M."/>
            <person name="Hauser L."/>
            <person name="Chang Y.J."/>
            <person name="Jeffries C.D."/>
            <person name="Rohde M."/>
            <person name="Spring S."/>
            <person name="Sikorski J."/>
            <person name="Goker M."/>
            <person name="Woyke T."/>
            <person name="Bristow J."/>
            <person name="Eisen J.A."/>
            <person name="Markowitz V."/>
            <person name="Hugenholtz P."/>
            <person name="Kyrpides N.C."/>
            <person name="Klenk H.P."/>
        </authorList>
    </citation>
    <scope>NUCLEOTIDE SEQUENCE [LARGE SCALE GENOMIC DNA]</scope>
    <source>
        <strain evidence="4">DSM 11571 / OCM 486 / SEBR 4847</strain>
    </source>
</reference>
<dbReference type="Gene3D" id="2.60.40.10">
    <property type="entry name" value="Immunoglobulins"/>
    <property type="match status" value="1"/>
</dbReference>
<evidence type="ECO:0000313" key="4">
    <source>
        <dbReference type="Proteomes" id="UP000006565"/>
    </source>
</evidence>
<evidence type="ECO:0000256" key="1">
    <source>
        <dbReference type="SAM" id="Phobius"/>
    </source>
</evidence>
<dbReference type="OrthoDB" id="112229at2157"/>
<keyword evidence="1" id="KW-0472">Membrane</keyword>
<feature type="domain" description="PKD" evidence="2">
    <location>
        <begin position="149"/>
        <end position="225"/>
    </location>
</feature>
<proteinExistence type="predicted"/>
<keyword evidence="1" id="KW-1133">Transmembrane helix</keyword>
<dbReference type="SUPFAM" id="SSF49299">
    <property type="entry name" value="PKD domain"/>
    <property type="match status" value="1"/>
</dbReference>